<sequence>MHPDIVTTILYDSHVDTYVRRHQFIHSRILITLFVPTQLQDAFAGLLSEAREDELVFRIHNLRDIQPSGTHIHPDERAQLCASDVSNYMRTLQPLMHGVIWQKDVFQIRAIAGEEWDTTINRGPNTNANPHRCPRLGGELRFGDNIEDEWFSVALLCELTRLNADIVVTARDTDGEFLLIETAAALPDWLTPDTCDNRVFIHQGVLHIIPQTLTTNEHLSLDEGLELVFSHPERTQASSQAQAIFNTRVIMAMHTAHTSNHVAHTIIPAGVAAILDCEPQLVAAAVEAIYSRDPIEMRVCKKMETFSPLASVAHIVLFSRCLYAQLNHIEFALPKVFGPEPRHNTKEHVPFIIGAKLACGFEILADRERRLRKKQDKQTGTSANTKTDRGSADTGTDFREGAYGDELGDALGVGGGESTQMDIDFDGVEWTTYLKGLERRGYFKDEIKGSQMYRKLFESARDGFKRGFKKARTVATEDGDDDDMLPQAHIWDIYMNTDVQEYFEAHKKDTIDTLDAADSIDWLFMTGEEIEEQWESRMSGGAIPSTEEGLNKRNERSDRGDEISSIEPEAGIGSDDVLRGTRKGVDKNEDTELGSEIPAMIASLKQFVGQRSEFDGVVVPPSTAGDTTAENRADTGKDTRAKRRSPSEMVDTDDFDTRNFFKHIQSILGGFDLGEGDLDAEQLSGAFDVQKAADGLNDFLGSDTSVSDSDDEDIVDLNPKRAQQRTTMSASGNRVRFTEPEEVSDGDEMQAYYEDMQRELQSTKVNESFVLAKDVSQNNGQAAGIDQEKAHLHDENADETAQSSDATVSTEGDGLQEGLMVDVDVNLLKNILESIESQQGLSGPAGVLLESLGHKLPTNASEFDLD</sequence>
<evidence type="ECO:0000313" key="2">
    <source>
        <dbReference type="EMBL" id="KNC75793.1"/>
    </source>
</evidence>
<dbReference type="PANTHER" id="PTHR13060">
    <property type="entry name" value="SGT1 PROTEIN HSGT1 SUPPRESSOR OF GCR2"/>
    <property type="match status" value="1"/>
</dbReference>
<feature type="compositionally biased region" description="Basic and acidic residues" evidence="1">
    <location>
        <begin position="386"/>
        <end position="399"/>
    </location>
</feature>
<feature type="region of interest" description="Disordered" evidence="1">
    <location>
        <begin position="791"/>
        <end position="815"/>
    </location>
</feature>
<dbReference type="RefSeq" id="XP_014149695.1">
    <property type="nucleotide sequence ID" value="XM_014294220.1"/>
</dbReference>
<dbReference type="PANTHER" id="PTHR13060:SF0">
    <property type="entry name" value="PROTEIN ECDYSONELESS HOMOLOG"/>
    <property type="match status" value="1"/>
</dbReference>
<keyword evidence="3" id="KW-1185">Reference proteome</keyword>
<name>A0A0L0FIC9_9EUKA</name>
<dbReference type="GeneID" id="25912190"/>
<dbReference type="STRING" id="667725.A0A0L0FIC9"/>
<feature type="compositionally biased region" description="Basic and acidic residues" evidence="1">
    <location>
        <begin position="629"/>
        <end position="639"/>
    </location>
</feature>
<dbReference type="EMBL" id="KQ243418">
    <property type="protein sequence ID" value="KNC75793.1"/>
    <property type="molecule type" value="Genomic_DNA"/>
</dbReference>
<dbReference type="eggNOG" id="KOG2406">
    <property type="taxonomic scope" value="Eukaryota"/>
</dbReference>
<proteinExistence type="predicted"/>
<organism evidence="2 3">
    <name type="scientific">Sphaeroforma arctica JP610</name>
    <dbReference type="NCBI Taxonomy" id="667725"/>
    <lineage>
        <taxon>Eukaryota</taxon>
        <taxon>Ichthyosporea</taxon>
        <taxon>Ichthyophonida</taxon>
        <taxon>Sphaeroforma</taxon>
    </lineage>
</organism>
<feature type="region of interest" description="Disordered" evidence="1">
    <location>
        <begin position="534"/>
        <end position="591"/>
    </location>
</feature>
<dbReference type="OrthoDB" id="27237at2759"/>
<feature type="compositionally biased region" description="Basic and acidic residues" evidence="1">
    <location>
        <begin position="549"/>
        <end position="562"/>
    </location>
</feature>
<evidence type="ECO:0008006" key="4">
    <source>
        <dbReference type="Google" id="ProtNLM"/>
    </source>
</evidence>
<accession>A0A0L0FIC9</accession>
<dbReference type="InterPro" id="IPR010770">
    <property type="entry name" value="Ecd"/>
</dbReference>
<protein>
    <recommendedName>
        <fullName evidence="4">SGT1-domain-containing protein</fullName>
    </recommendedName>
</protein>
<feature type="compositionally biased region" description="Polar residues" evidence="1">
    <location>
        <begin position="799"/>
        <end position="810"/>
    </location>
</feature>
<gene>
    <name evidence="2" type="ORF">SARC_11686</name>
</gene>
<feature type="region of interest" description="Disordered" evidence="1">
    <location>
        <begin position="372"/>
        <end position="399"/>
    </location>
</feature>
<dbReference type="AlphaFoldDB" id="A0A0L0FIC9"/>
<reference evidence="2 3" key="1">
    <citation type="submission" date="2011-02" db="EMBL/GenBank/DDBJ databases">
        <title>The Genome Sequence of Sphaeroforma arctica JP610.</title>
        <authorList>
            <consortium name="The Broad Institute Genome Sequencing Platform"/>
            <person name="Russ C."/>
            <person name="Cuomo C."/>
            <person name="Young S.K."/>
            <person name="Zeng Q."/>
            <person name="Gargeya S."/>
            <person name="Alvarado L."/>
            <person name="Berlin A."/>
            <person name="Chapman S.B."/>
            <person name="Chen Z."/>
            <person name="Freedman E."/>
            <person name="Gellesch M."/>
            <person name="Goldberg J."/>
            <person name="Griggs A."/>
            <person name="Gujja S."/>
            <person name="Heilman E."/>
            <person name="Heiman D."/>
            <person name="Howarth C."/>
            <person name="Mehta T."/>
            <person name="Neiman D."/>
            <person name="Pearson M."/>
            <person name="Roberts A."/>
            <person name="Saif S."/>
            <person name="Shea T."/>
            <person name="Shenoy N."/>
            <person name="Sisk P."/>
            <person name="Stolte C."/>
            <person name="Sykes S."/>
            <person name="White J."/>
            <person name="Yandava C."/>
            <person name="Burger G."/>
            <person name="Gray M.W."/>
            <person name="Holland P.W.H."/>
            <person name="King N."/>
            <person name="Lang F.B.F."/>
            <person name="Roger A.J."/>
            <person name="Ruiz-Trillo I."/>
            <person name="Haas B."/>
            <person name="Nusbaum C."/>
            <person name="Birren B."/>
        </authorList>
    </citation>
    <scope>NUCLEOTIDE SEQUENCE [LARGE SCALE GENOMIC DNA]</scope>
    <source>
        <strain evidence="2 3">JP610</strain>
    </source>
</reference>
<evidence type="ECO:0000256" key="1">
    <source>
        <dbReference type="SAM" id="MobiDB-lite"/>
    </source>
</evidence>
<dbReference type="Proteomes" id="UP000054560">
    <property type="component" value="Unassembled WGS sequence"/>
</dbReference>
<dbReference type="Pfam" id="PF07093">
    <property type="entry name" value="SGT1"/>
    <property type="match status" value="2"/>
</dbReference>
<feature type="region of interest" description="Disordered" evidence="1">
    <location>
        <begin position="619"/>
        <end position="652"/>
    </location>
</feature>
<evidence type="ECO:0000313" key="3">
    <source>
        <dbReference type="Proteomes" id="UP000054560"/>
    </source>
</evidence>
<dbReference type="GO" id="GO:0005634">
    <property type="term" value="C:nucleus"/>
    <property type="evidence" value="ECO:0007669"/>
    <property type="project" value="TreeGrafter"/>
</dbReference>
<feature type="compositionally biased region" description="Basic and acidic residues" evidence="1">
    <location>
        <begin position="576"/>
        <end position="590"/>
    </location>
</feature>